<keyword evidence="10" id="KW-1185">Reference proteome</keyword>
<evidence type="ECO:0000256" key="1">
    <source>
        <dbReference type="ARBA" id="ARBA00022679"/>
    </source>
</evidence>
<evidence type="ECO:0000256" key="5">
    <source>
        <dbReference type="ARBA" id="ARBA00022786"/>
    </source>
</evidence>
<dbReference type="InterPro" id="IPR031127">
    <property type="entry name" value="E3_UB_ligase_RBR"/>
</dbReference>
<evidence type="ECO:0000256" key="6">
    <source>
        <dbReference type="ARBA" id="ARBA00022833"/>
    </source>
</evidence>
<evidence type="ECO:0000256" key="3">
    <source>
        <dbReference type="ARBA" id="ARBA00022737"/>
    </source>
</evidence>
<evidence type="ECO:0000256" key="2">
    <source>
        <dbReference type="ARBA" id="ARBA00022723"/>
    </source>
</evidence>
<feature type="region of interest" description="Disordered" evidence="7">
    <location>
        <begin position="381"/>
        <end position="501"/>
    </location>
</feature>
<dbReference type="GO" id="GO:0004842">
    <property type="term" value="F:ubiquitin-protein transferase activity"/>
    <property type="evidence" value="ECO:0007669"/>
    <property type="project" value="InterPro"/>
</dbReference>
<evidence type="ECO:0000313" key="9">
    <source>
        <dbReference type="EMBL" id="KAK7678685.1"/>
    </source>
</evidence>
<evidence type="ECO:0000256" key="4">
    <source>
        <dbReference type="ARBA" id="ARBA00022771"/>
    </source>
</evidence>
<dbReference type="GO" id="GO:0008270">
    <property type="term" value="F:zinc ion binding"/>
    <property type="evidence" value="ECO:0007669"/>
    <property type="project" value="UniProtKB-KW"/>
</dbReference>
<dbReference type="SUPFAM" id="SSF57850">
    <property type="entry name" value="RING/U-box"/>
    <property type="match status" value="2"/>
</dbReference>
<dbReference type="AlphaFoldDB" id="A0AAW0FPQ8"/>
<keyword evidence="4" id="KW-0863">Zinc-finger</keyword>
<dbReference type="InterPro" id="IPR044066">
    <property type="entry name" value="TRIAD_supradom"/>
</dbReference>
<dbReference type="GO" id="GO:0016567">
    <property type="term" value="P:protein ubiquitination"/>
    <property type="evidence" value="ECO:0007669"/>
    <property type="project" value="InterPro"/>
</dbReference>
<feature type="domain" description="RING-type" evidence="8">
    <location>
        <begin position="135"/>
        <end position="330"/>
    </location>
</feature>
<evidence type="ECO:0000313" key="10">
    <source>
        <dbReference type="Proteomes" id="UP001385951"/>
    </source>
</evidence>
<keyword evidence="1" id="KW-0808">Transferase</keyword>
<dbReference type="CDD" id="cd22584">
    <property type="entry name" value="Rcat_RBR_unk"/>
    <property type="match status" value="1"/>
</dbReference>
<feature type="region of interest" description="Disordered" evidence="7">
    <location>
        <begin position="61"/>
        <end position="100"/>
    </location>
</feature>
<keyword evidence="3" id="KW-0677">Repeat</keyword>
<feature type="compositionally biased region" description="Basic and acidic residues" evidence="7">
    <location>
        <begin position="465"/>
        <end position="481"/>
    </location>
</feature>
<dbReference type="Proteomes" id="UP001385951">
    <property type="component" value="Unassembled WGS sequence"/>
</dbReference>
<gene>
    <name evidence="9" type="ORF">QCA50_018267</name>
</gene>
<dbReference type="EMBL" id="JASBNA010000068">
    <property type="protein sequence ID" value="KAK7678685.1"/>
    <property type="molecule type" value="Genomic_DNA"/>
</dbReference>
<proteinExistence type="predicted"/>
<evidence type="ECO:0000259" key="8">
    <source>
        <dbReference type="PROSITE" id="PS51873"/>
    </source>
</evidence>
<protein>
    <recommendedName>
        <fullName evidence="8">RING-type domain-containing protein</fullName>
    </recommendedName>
</protein>
<accession>A0AAW0FPQ8</accession>
<dbReference type="Gene3D" id="1.20.120.1750">
    <property type="match status" value="1"/>
</dbReference>
<keyword evidence="2" id="KW-0479">Metal-binding</keyword>
<dbReference type="PROSITE" id="PS51873">
    <property type="entry name" value="TRIAD"/>
    <property type="match status" value="1"/>
</dbReference>
<organism evidence="9 10">
    <name type="scientific">Cerrena zonata</name>
    <dbReference type="NCBI Taxonomy" id="2478898"/>
    <lineage>
        <taxon>Eukaryota</taxon>
        <taxon>Fungi</taxon>
        <taxon>Dikarya</taxon>
        <taxon>Basidiomycota</taxon>
        <taxon>Agaricomycotina</taxon>
        <taxon>Agaricomycetes</taxon>
        <taxon>Polyporales</taxon>
        <taxon>Cerrenaceae</taxon>
        <taxon>Cerrena</taxon>
    </lineage>
</organism>
<keyword evidence="5" id="KW-0833">Ubl conjugation pathway</keyword>
<comment type="caution">
    <text evidence="9">The sequence shown here is derived from an EMBL/GenBank/DDBJ whole genome shotgun (WGS) entry which is preliminary data.</text>
</comment>
<dbReference type="PANTHER" id="PTHR11685">
    <property type="entry name" value="RBR FAMILY RING FINGER AND IBR DOMAIN-CONTAINING"/>
    <property type="match status" value="1"/>
</dbReference>
<sequence>MDLRSTRVAFIEDATLAMEWEDNHNHAHIDDEELAIQLFAEETRAVAYEDTDYTLARRMQEEEHRGALPGPSNHRRTRSADVVMGRPNRRQQQRNEAHSKVSAIVGRVAHTFVRRGTVPGLAPRTFLSRPLRRPEPHECVICRIYITGVAIRVPCGHYYDIGCLRDLIQASTRDESLFPPRCCQQNIPRGLFESHLDSSLSALFSEKSIEFGTLKRVYCSKPFCSRFLGPRSTSGTPYVFVCPVKSCCTRTCGRCRQEVKGSAKHSCPTFEKAEKELVKLSRKTGWAPCPGCERMIELRAGCFHMTCICKTQFCYRCCAIWKTCKCPQWDELHLTEETTRRISLLPPLQAVGAGDMLPEVVRPATPELFLLRPVNRPPFLVNTQDTVQRGRPLLRGASPTRDLGSPPTPPPKRATIDGPLNTTQTDSPPGPEQASGSGVQVRPRASAPAAMKARESMVARGVQAQERRQERRRDLSHRRIDSASNPKVPRISDAAGPDTTETLEERINRLLRVVEHFPCQHRWKSENEHSVCDGCHRSGSILSMCSRCATRACIRCQVNRI</sequence>
<keyword evidence="6" id="KW-0862">Zinc</keyword>
<evidence type="ECO:0000256" key="7">
    <source>
        <dbReference type="SAM" id="MobiDB-lite"/>
    </source>
</evidence>
<name>A0AAW0FPQ8_9APHY</name>
<reference evidence="9 10" key="1">
    <citation type="submission" date="2022-09" db="EMBL/GenBank/DDBJ databases">
        <authorList>
            <person name="Palmer J.M."/>
        </authorList>
    </citation>
    <scope>NUCLEOTIDE SEQUENCE [LARGE SCALE GENOMIC DNA]</scope>
    <source>
        <strain evidence="9 10">DSM 7382</strain>
    </source>
</reference>